<evidence type="ECO:0000259" key="2">
    <source>
        <dbReference type="PROSITE" id="PS50812"/>
    </source>
</evidence>
<dbReference type="OrthoDB" id="641149at2759"/>
<sequence>MNVNKESSCIGFPPPLGGTVDKSIFVVVPFGWRRIVENGRVIYISPDGSCLVSVDQVNQYLQKDGTCKCGLGCPLQVNKVFNFDPGVLVRHRSAEEVKSCQAEDDLTKLCNHKRKILAMATLMEPPVNTQSKPSFTMAPIRTVEKVPISRTHRPQKSKPLQAEDTHPRYTNVYMRQVVSSHEGGPGMGVGGHPGVMPQGLRHYPEQPRMPMQQQQQPPPLQHYPPQQMHMQEQQQFMHQGGPPMMQQRLRHLPMAPQHQMAPHGGMPPHRHGDGHALQHSYDGMMGNEFPHGGNMGGYNMMPQQQPTPVYNNAYSPVPMRRRTSSSSRGTPSPALSNKTHRSPASGVPSPMMSPTDIRSNPSSPFDAGVGGGNPGFVSPTLQGIMPNMGMGEPPVIVPLPSNLPLPTRTTRPSGTAQRGATVTPPVSIAPNPEGVSGNRQVPSSCMKQRSESLSSQWSPPAQRRGSNSTSENPPPRQHQQGQTPSPQEDKPHGLVQHQRNVPNPLLVGNDVFPQINPLFSAGSGNQGQQKNPNNPGLLGVTLQQILSRENASSFPASSLLSAAAKAQMSSGLGKQSYGTTTTTSSPSFGQLLQQGNYSQAGNKGQSGGGNFNAPNPPRSRRRTASGSTRRKSGPDDNDLGPITCQRTPALSELMGRIANVTPGQGNPAMGQGKPLLSQGNPPQGQGSLPHPPQDTLNTAQERFRLALQQNVHQAGGAPANSHPSGMSHPRMSFSQGASMQRHAAPAQHSQGAPSGNVYGNNSASPAMVTNSATTVLSVQNQQHQGLHQMHKFSNTSQAELSVSRNDKPVTSRSNVPTLSTAPSTSTRQEQVQTFAMGTSPCVNVNSSMATSTVVPSSVTTIPQFQSAASTVSHSTTTITTTTVATQVLPTTAVLSTGVDLPIVQQQLTGISQTPQLLNPALLQSVLVQQPGLVNPAMALNLPLALNAGLLSNQGQQTVDAAVNGSINQSAGLTQVLPSLAQGQLTLNQLASLLPQLSEANVQSQNVATSGLPTSVNPVLTNQQNVESSQAGKVAPSSDAGLALQVQQGGNVNSGNFIPIVPAGILPSIDLTQQLTQLGGMCLPGNLNLGMSLNPQILGQGLGNPSLANNLLLTAGVLNLNNQNLLQILQQQQQQILQNSGINPAALLQGVNVATLPQPQQKNETQQNDSKEAEQAVEEAAPEPAVSVSQPTPTSQVPRPMSSSQEQPSEAMSQASTVESSLENSDSTIKTEAGATTVVTEAQKSMVDAIYTAVVDAASQGVKVIITEPSRSIMSTTASSTTATTSALPLPISQGALSAMSAFTASIPDPVNLSAAVNAVVRGDDPLSLGGSSRSSRCDSSSGHSSPSRGGSTPRKSPARSLTPGSAKVSPVAQVSSPGLGTFVREQHVIHTGSSQSPKPNTQTFPHRSPARSPARTPVMAVPTRIRVGGEPSTESEQQMVDPLQHVDLAFNVPQSLEPLDTTANNSSVSPDGPSVENSHVHLNNNYSNEKEETKEETVQDNVQSHELSQEKAAPDTLTCTGVNHLVPSPGVSSCSSSSIGTAGVSPSSEPSSLTSVETSHFSSVEVSQSSSLETSHTTSQEVAQISSVESSQVASVETSHTSSAEVSQSSPMENSLSLPTDVPNTLSSDLPNTLPSDVPNTLSSDVPNTLPSDVPNTLPSDVPNTLPSDVPNTLPSDVPNTLPSDVPNTEALPEAVSTPPEVAEETVESRTEAPPADLEVNCTPVNDTTPVENDCHSGKENFVAEKERKRGTKRPREEVEENGEELPSDLSQKALPANERRVGTRNNPQSLGIALRLAAADGELDEADSRDSSPEPPTPRGPRNFSTGDLVWGQIRGFPSWPGKLVQENDVKGNHVKSEEGKVWVKWFGDHTYTQVEPDKLKTLTEGLEAHHKARKRHRKGRKMNSNLEAAIEEAMLELERKDGIVPDPKPRTAGRPKAVKRRKTHR</sequence>
<evidence type="ECO:0000259" key="3">
    <source>
        <dbReference type="PROSITE" id="PS50982"/>
    </source>
</evidence>
<feature type="compositionally biased region" description="Polar residues" evidence="1">
    <location>
        <begin position="1598"/>
        <end position="1687"/>
    </location>
</feature>
<keyword evidence="5" id="KW-1185">Reference proteome</keyword>
<feature type="compositionally biased region" description="Polar residues" evidence="1">
    <location>
        <begin position="677"/>
        <end position="686"/>
    </location>
</feature>
<name>C3ZGX8_BRAFL</name>
<dbReference type="SUPFAM" id="SSF54171">
    <property type="entry name" value="DNA-binding domain"/>
    <property type="match status" value="1"/>
</dbReference>
<feature type="compositionally biased region" description="Low complexity" evidence="1">
    <location>
        <begin position="1528"/>
        <end position="1597"/>
    </location>
</feature>
<feature type="region of interest" description="Disordered" evidence="1">
    <location>
        <begin position="1457"/>
        <end position="1515"/>
    </location>
</feature>
<dbReference type="PROSITE" id="PS50812">
    <property type="entry name" value="PWWP"/>
    <property type="match status" value="1"/>
</dbReference>
<proteinExistence type="predicted"/>
<organism>
    <name type="scientific">Branchiostoma floridae</name>
    <name type="common">Florida lancelet</name>
    <name type="synonym">Amphioxus</name>
    <dbReference type="NCBI Taxonomy" id="7739"/>
    <lineage>
        <taxon>Eukaryota</taxon>
        <taxon>Metazoa</taxon>
        <taxon>Chordata</taxon>
        <taxon>Cephalochordata</taxon>
        <taxon>Leptocardii</taxon>
        <taxon>Amphioxiformes</taxon>
        <taxon>Branchiostomatidae</taxon>
        <taxon>Branchiostoma</taxon>
    </lineage>
</organism>
<dbReference type="Pfam" id="PF00855">
    <property type="entry name" value="PWWP"/>
    <property type="match status" value="1"/>
</dbReference>
<dbReference type="GeneID" id="118403133"/>
<gene>
    <name evidence="6" type="primary">LOC118403133</name>
    <name evidence="4" type="ORF">BRAFLDRAFT_84983</name>
</gene>
<feature type="compositionally biased region" description="Basic and acidic residues" evidence="1">
    <location>
        <begin position="1921"/>
        <end position="1931"/>
    </location>
</feature>
<feature type="region of interest" description="Disordered" evidence="1">
    <location>
        <begin position="1390"/>
        <end position="1422"/>
    </location>
</feature>
<evidence type="ECO:0000313" key="5">
    <source>
        <dbReference type="Proteomes" id="UP000001554"/>
    </source>
</evidence>
<dbReference type="SUPFAM" id="SSF63748">
    <property type="entry name" value="Tudor/PWWP/MBT"/>
    <property type="match status" value="1"/>
</dbReference>
<dbReference type="Gene3D" id="2.30.30.140">
    <property type="match status" value="1"/>
</dbReference>
<accession>C3ZGX8</accession>
<feature type="compositionally biased region" description="Polar residues" evidence="1">
    <location>
        <begin position="1461"/>
        <end position="1487"/>
    </location>
</feature>
<dbReference type="InterPro" id="IPR000313">
    <property type="entry name" value="PWWP_dom"/>
</dbReference>
<dbReference type="EMBL" id="GG666621">
    <property type="protein sequence ID" value="EEN48125.1"/>
    <property type="molecule type" value="Genomic_DNA"/>
</dbReference>
<reference evidence="5" key="2">
    <citation type="journal article" date="2020" name="Nat. Ecol. Evol.">
        <title>Deeply conserved synteny resolves early events in vertebrate evolution.</title>
        <authorList>
            <person name="Simakov O."/>
            <person name="Marletaz F."/>
            <person name="Yue J.X."/>
            <person name="O'Connell B."/>
            <person name="Jenkins J."/>
            <person name="Brandt A."/>
            <person name="Calef R."/>
            <person name="Tung C.H."/>
            <person name="Huang T.K."/>
            <person name="Schmutz J."/>
            <person name="Satoh N."/>
            <person name="Yu J.K."/>
            <person name="Putnam N.H."/>
            <person name="Green R.E."/>
            <person name="Rokhsar D.S."/>
        </authorList>
    </citation>
    <scope>NUCLEOTIDE SEQUENCE [LARGE SCALE GENOMIC DNA]</scope>
    <source>
        <strain evidence="5">S238N-H82</strain>
    </source>
</reference>
<evidence type="ECO:0000313" key="4">
    <source>
        <dbReference type="EMBL" id="EEN48125.1"/>
    </source>
</evidence>
<feature type="region of interest" description="Disordered" evidence="1">
    <location>
        <begin position="1158"/>
        <end position="1228"/>
    </location>
</feature>
<dbReference type="GO" id="GO:0003677">
    <property type="term" value="F:DNA binding"/>
    <property type="evidence" value="ECO:0007669"/>
    <property type="project" value="InterPro"/>
</dbReference>
<feature type="region of interest" description="Disordered" evidence="1">
    <location>
        <begin position="1921"/>
        <end position="1947"/>
    </location>
</feature>
<dbReference type="PANTHER" id="PTHR16112:SF16">
    <property type="entry name" value="SIX-BANDED, ISOFORM H"/>
    <property type="match status" value="1"/>
</dbReference>
<feature type="region of interest" description="Disordered" evidence="1">
    <location>
        <begin position="517"/>
        <end position="536"/>
    </location>
</feature>
<feature type="compositionally biased region" description="Basic and acidic residues" evidence="1">
    <location>
        <begin position="1733"/>
        <end position="1748"/>
    </location>
</feature>
<feature type="region of interest" description="Disordered" evidence="1">
    <location>
        <begin position="711"/>
        <end position="765"/>
    </location>
</feature>
<feature type="compositionally biased region" description="Low complexity" evidence="1">
    <location>
        <begin position="1326"/>
        <end position="1355"/>
    </location>
</feature>
<dbReference type="SMART" id="SM00293">
    <property type="entry name" value="PWWP"/>
    <property type="match status" value="1"/>
</dbReference>
<dbReference type="PROSITE" id="PS50982">
    <property type="entry name" value="MBD"/>
    <property type="match status" value="1"/>
</dbReference>
<reference evidence="4" key="1">
    <citation type="journal article" date="2008" name="Nature">
        <title>The amphioxus genome and the evolution of the chordate karyotype.</title>
        <authorList>
            <consortium name="US DOE Joint Genome Institute (JGI-PGF)"/>
            <person name="Putnam N.H."/>
            <person name="Butts T."/>
            <person name="Ferrier D.E.K."/>
            <person name="Furlong R.F."/>
            <person name="Hellsten U."/>
            <person name="Kawashima T."/>
            <person name="Robinson-Rechavi M."/>
            <person name="Shoguchi E."/>
            <person name="Terry A."/>
            <person name="Yu J.-K."/>
            <person name="Benito-Gutierrez E.L."/>
            <person name="Dubchak I."/>
            <person name="Garcia-Fernandez J."/>
            <person name="Gibson-Brown J.J."/>
            <person name="Grigoriev I.V."/>
            <person name="Horton A.C."/>
            <person name="de Jong P.J."/>
            <person name="Jurka J."/>
            <person name="Kapitonov V.V."/>
            <person name="Kohara Y."/>
            <person name="Kuroki Y."/>
            <person name="Lindquist E."/>
            <person name="Lucas S."/>
            <person name="Osoegawa K."/>
            <person name="Pennacchio L.A."/>
            <person name="Salamov A.A."/>
            <person name="Satou Y."/>
            <person name="Sauka-Spengler T."/>
            <person name="Schmutz J."/>
            <person name="Shin-I T."/>
            <person name="Toyoda A."/>
            <person name="Bronner-Fraser M."/>
            <person name="Fujiyama A."/>
            <person name="Holland L.Z."/>
            <person name="Holland P.W.H."/>
            <person name="Satoh N."/>
            <person name="Rokhsar D.S."/>
        </authorList>
    </citation>
    <scope>NUCLEOTIDE SEQUENCE [LARGE SCALE GENOMIC DNA]</scope>
    <source>
        <strain evidence="4">S238N-H82</strain>
        <tissue evidence="4">Testes</tissue>
    </source>
</reference>
<dbReference type="InterPro" id="IPR001739">
    <property type="entry name" value="Methyl_CpG_DNA-bd"/>
</dbReference>
<feature type="compositionally biased region" description="Acidic residues" evidence="1">
    <location>
        <begin position="1758"/>
        <end position="1767"/>
    </location>
</feature>
<dbReference type="GO" id="GO:0005634">
    <property type="term" value="C:nucleus"/>
    <property type="evidence" value="ECO:0000318"/>
    <property type="project" value="GO_Central"/>
</dbReference>
<dbReference type="RefSeq" id="XP_035657520.1">
    <property type="nucleotide sequence ID" value="XM_035801627.1"/>
</dbReference>
<feature type="region of interest" description="Disordered" evidence="1">
    <location>
        <begin position="1326"/>
        <end position="1378"/>
    </location>
</feature>
<dbReference type="InterPro" id="IPR016177">
    <property type="entry name" value="DNA-bd_dom_sf"/>
</dbReference>
<feature type="region of interest" description="Disordered" evidence="1">
    <location>
        <begin position="296"/>
        <end position="496"/>
    </location>
</feature>
<feature type="compositionally biased region" description="Low complexity" evidence="1">
    <location>
        <begin position="324"/>
        <end position="333"/>
    </location>
</feature>
<dbReference type="SMART" id="SM00391">
    <property type="entry name" value="MBD"/>
    <property type="match status" value="1"/>
</dbReference>
<feature type="region of interest" description="Disordered" evidence="1">
    <location>
        <begin position="659"/>
        <end position="695"/>
    </location>
</feature>
<feature type="compositionally biased region" description="Polar residues" evidence="1">
    <location>
        <begin position="301"/>
        <end position="314"/>
    </location>
</feature>
<evidence type="ECO:0000256" key="1">
    <source>
        <dbReference type="SAM" id="MobiDB-lite"/>
    </source>
</evidence>
<dbReference type="GO" id="GO:0010369">
    <property type="term" value="C:chromocenter"/>
    <property type="evidence" value="ECO:0000318"/>
    <property type="project" value="GO_Central"/>
</dbReference>
<protein>
    <submittedName>
        <fullName evidence="6">Methyl-CpG-binding domain protein 5-like isoform X1</fullName>
    </submittedName>
</protein>
<dbReference type="OMA" id="WDGETQH"/>
<dbReference type="InParanoid" id="C3ZGX8"/>
<feature type="region of interest" description="Disordered" evidence="1">
    <location>
        <begin position="1802"/>
        <end position="1827"/>
    </location>
</feature>
<feature type="region of interest" description="Disordered" evidence="1">
    <location>
        <begin position="795"/>
        <end position="827"/>
    </location>
</feature>
<feature type="domain" description="PWWP" evidence="2">
    <location>
        <begin position="1827"/>
        <end position="1887"/>
    </location>
</feature>
<feature type="region of interest" description="Disordered" evidence="1">
    <location>
        <begin position="1528"/>
        <end position="1790"/>
    </location>
</feature>
<dbReference type="FunFam" id="2.30.30.140:FF:000107">
    <property type="entry name" value="Six-banded, isoform H"/>
    <property type="match status" value="1"/>
</dbReference>
<feature type="compositionally biased region" description="Polar residues" evidence="1">
    <location>
        <begin position="810"/>
        <end position="827"/>
    </location>
</feature>
<feature type="compositionally biased region" description="Polar residues" evidence="1">
    <location>
        <begin position="1391"/>
        <end position="1405"/>
    </location>
</feature>
<dbReference type="STRING" id="7739.C3ZGX8"/>
<feature type="compositionally biased region" description="Polar residues" evidence="1">
    <location>
        <begin position="437"/>
        <end position="486"/>
    </location>
</feature>
<feature type="region of interest" description="Disordered" evidence="1">
    <location>
        <begin position="572"/>
        <end position="644"/>
    </location>
</feature>
<dbReference type="eggNOG" id="ENOG502QTC7">
    <property type="taxonomic scope" value="Eukaryota"/>
</dbReference>
<dbReference type="PANTHER" id="PTHR16112">
    <property type="entry name" value="METHYL-CPG BINDING PROTEIN, DROSOPHILA"/>
    <property type="match status" value="1"/>
</dbReference>
<reference evidence="6" key="3">
    <citation type="submission" date="2025-04" db="UniProtKB">
        <authorList>
            <consortium name="RefSeq"/>
        </authorList>
    </citation>
    <scope>IDENTIFICATION</scope>
    <source>
        <strain evidence="6">S238N-H82</strain>
        <tissue evidence="6">Testes</tissue>
    </source>
</reference>
<feature type="compositionally biased region" description="Polar residues" evidence="1">
    <location>
        <begin position="407"/>
        <end position="420"/>
    </location>
</feature>
<dbReference type="GO" id="GO:0003682">
    <property type="term" value="F:chromatin binding"/>
    <property type="evidence" value="ECO:0000318"/>
    <property type="project" value="GO_Central"/>
</dbReference>
<feature type="compositionally biased region" description="Polar residues" evidence="1">
    <location>
        <begin position="1158"/>
        <end position="1167"/>
    </location>
</feature>
<feature type="domain" description="MBD" evidence="3">
    <location>
        <begin position="18"/>
        <end position="88"/>
    </location>
</feature>
<feature type="compositionally biased region" description="Polar residues" evidence="1">
    <location>
        <begin position="586"/>
        <end position="603"/>
    </location>
</feature>
<feature type="compositionally biased region" description="Low complexity" evidence="1">
    <location>
        <begin position="522"/>
        <end position="536"/>
    </location>
</feature>
<dbReference type="KEGG" id="bfo:118403133"/>
<feature type="compositionally biased region" description="Basic residues" evidence="1">
    <location>
        <begin position="618"/>
        <end position="631"/>
    </location>
</feature>
<feature type="compositionally biased region" description="Basic residues" evidence="1">
    <location>
        <begin position="1933"/>
        <end position="1947"/>
    </location>
</feature>
<feature type="compositionally biased region" description="Basic and acidic residues" evidence="1">
    <location>
        <begin position="1488"/>
        <end position="1497"/>
    </location>
</feature>
<dbReference type="CDD" id="cd20141">
    <property type="entry name" value="PWWP_MBD5"/>
    <property type="match status" value="1"/>
</dbReference>
<feature type="compositionally biased region" description="Polar residues" evidence="1">
    <location>
        <begin position="1186"/>
        <end position="1228"/>
    </location>
</feature>
<evidence type="ECO:0000313" key="6">
    <source>
        <dbReference type="RefSeq" id="XP_035657520.1"/>
    </source>
</evidence>
<feature type="compositionally biased region" description="Polar residues" evidence="1">
    <location>
        <begin position="747"/>
        <end position="765"/>
    </location>
</feature>
<dbReference type="Proteomes" id="UP000001554">
    <property type="component" value="Chromosome 16"/>
</dbReference>